<dbReference type="Pfam" id="PF01042">
    <property type="entry name" value="Ribonuc_L-PSP"/>
    <property type="match status" value="1"/>
</dbReference>
<dbReference type="Gene3D" id="3.30.1330.40">
    <property type="entry name" value="RutC-like"/>
    <property type="match status" value="1"/>
</dbReference>
<gene>
    <name evidence="2" type="ORF">FC89_GL001501</name>
</gene>
<organism evidence="2 3">
    <name type="scientific">Liquorilactobacillus ghanensis DSM 18630</name>
    <dbReference type="NCBI Taxonomy" id="1423750"/>
    <lineage>
        <taxon>Bacteria</taxon>
        <taxon>Bacillati</taxon>
        <taxon>Bacillota</taxon>
        <taxon>Bacilli</taxon>
        <taxon>Lactobacillales</taxon>
        <taxon>Lactobacillaceae</taxon>
        <taxon>Liquorilactobacillus</taxon>
    </lineage>
</organism>
<dbReference type="InterPro" id="IPR006056">
    <property type="entry name" value="RidA"/>
</dbReference>
<comment type="caution">
    <text evidence="2">The sequence shown here is derived from an EMBL/GenBank/DDBJ whole genome shotgun (WGS) entry which is preliminary data.</text>
</comment>
<keyword evidence="3" id="KW-1185">Reference proteome</keyword>
<dbReference type="PANTHER" id="PTHR11803">
    <property type="entry name" value="2-IMINOBUTANOATE/2-IMINOPROPANOATE DEAMINASE RIDA"/>
    <property type="match status" value="1"/>
</dbReference>
<dbReference type="GO" id="GO:0005829">
    <property type="term" value="C:cytosol"/>
    <property type="evidence" value="ECO:0007669"/>
    <property type="project" value="TreeGrafter"/>
</dbReference>
<dbReference type="Proteomes" id="UP000051451">
    <property type="component" value="Unassembled WGS sequence"/>
</dbReference>
<dbReference type="PANTHER" id="PTHR11803:SF58">
    <property type="entry name" value="PROTEIN HMF1-RELATED"/>
    <property type="match status" value="1"/>
</dbReference>
<dbReference type="InterPro" id="IPR006175">
    <property type="entry name" value="YjgF/YER057c/UK114"/>
</dbReference>
<dbReference type="STRING" id="1423750.FC89_GL001501"/>
<evidence type="ECO:0000313" key="2">
    <source>
        <dbReference type="EMBL" id="KRM05789.1"/>
    </source>
</evidence>
<dbReference type="EMBL" id="AZGB01000018">
    <property type="protein sequence ID" value="KRM05789.1"/>
    <property type="molecule type" value="Genomic_DNA"/>
</dbReference>
<dbReference type="InterPro" id="IPR035959">
    <property type="entry name" value="RutC-like_sf"/>
</dbReference>
<dbReference type="GeneID" id="98319501"/>
<comment type="similarity">
    <text evidence="1">Belongs to the RutC family.</text>
</comment>
<evidence type="ECO:0000256" key="1">
    <source>
        <dbReference type="ARBA" id="ARBA00010552"/>
    </source>
</evidence>
<reference evidence="2 3" key="1">
    <citation type="journal article" date="2015" name="Genome Announc.">
        <title>Expanding the biotechnology potential of lactobacilli through comparative genomics of 213 strains and associated genera.</title>
        <authorList>
            <person name="Sun Z."/>
            <person name="Harris H.M."/>
            <person name="McCann A."/>
            <person name="Guo C."/>
            <person name="Argimon S."/>
            <person name="Zhang W."/>
            <person name="Yang X."/>
            <person name="Jeffery I.B."/>
            <person name="Cooney J.C."/>
            <person name="Kagawa T.F."/>
            <person name="Liu W."/>
            <person name="Song Y."/>
            <person name="Salvetti E."/>
            <person name="Wrobel A."/>
            <person name="Rasinkangas P."/>
            <person name="Parkhill J."/>
            <person name="Rea M.C."/>
            <person name="O'Sullivan O."/>
            <person name="Ritari J."/>
            <person name="Douillard F.P."/>
            <person name="Paul Ross R."/>
            <person name="Yang R."/>
            <person name="Briner A.E."/>
            <person name="Felis G.E."/>
            <person name="de Vos W.M."/>
            <person name="Barrangou R."/>
            <person name="Klaenhammer T.R."/>
            <person name="Caufield P.W."/>
            <person name="Cui Y."/>
            <person name="Zhang H."/>
            <person name="O'Toole P.W."/>
        </authorList>
    </citation>
    <scope>NUCLEOTIDE SEQUENCE [LARGE SCALE GENOMIC DNA]</scope>
    <source>
        <strain evidence="2 3">DSM 18630</strain>
    </source>
</reference>
<dbReference type="OrthoDB" id="9803101at2"/>
<dbReference type="AlphaFoldDB" id="A0A0R1VKJ4"/>
<dbReference type="SUPFAM" id="SSF55298">
    <property type="entry name" value="YjgF-like"/>
    <property type="match status" value="1"/>
</dbReference>
<dbReference type="RefSeq" id="WP_057872216.1">
    <property type="nucleotide sequence ID" value="NZ_AZGB01000018.1"/>
</dbReference>
<sequence>MKKAVATKQAPQALGPYSQAVVCGKMVYCSGQIGLDPKTNQLAKEVDQQAKQALHNLKAVLTATGTTPADVVKVTVFMTNIEDFQLVNQIYSQFFVDQQCLPARSAVGVQALPAGALVEIEAIAQKKKGSKSNE</sequence>
<dbReference type="GO" id="GO:0019239">
    <property type="term" value="F:deaminase activity"/>
    <property type="evidence" value="ECO:0007669"/>
    <property type="project" value="TreeGrafter"/>
</dbReference>
<dbReference type="CDD" id="cd00448">
    <property type="entry name" value="YjgF_YER057c_UK114_family"/>
    <property type="match status" value="1"/>
</dbReference>
<dbReference type="FunFam" id="3.30.1330.40:FF:000001">
    <property type="entry name" value="L-PSP family endoribonuclease"/>
    <property type="match status" value="1"/>
</dbReference>
<proteinExistence type="inferred from homology"/>
<name>A0A0R1VKJ4_9LACO</name>
<protein>
    <submittedName>
        <fullName evidence="2">Endoribonuclease L-PSP</fullName>
    </submittedName>
</protein>
<evidence type="ECO:0000313" key="3">
    <source>
        <dbReference type="Proteomes" id="UP000051451"/>
    </source>
</evidence>
<accession>A0A0R1VKJ4</accession>
<dbReference type="NCBIfam" id="TIGR00004">
    <property type="entry name" value="Rid family detoxifying hydrolase"/>
    <property type="match status" value="1"/>
</dbReference>
<dbReference type="PATRIC" id="fig|1423750.3.peg.1542"/>